<proteinExistence type="predicted"/>
<accession>A0A2U0HWJ7</accession>
<dbReference type="EMBL" id="QEHR01000010">
    <property type="protein sequence ID" value="PVW13208.1"/>
    <property type="molecule type" value="Genomic_DNA"/>
</dbReference>
<dbReference type="AlphaFoldDB" id="A0A2U0HWJ7"/>
<organism evidence="2 3">
    <name type="scientific">Marixanthomonas spongiae</name>
    <dbReference type="NCBI Taxonomy" id="2174845"/>
    <lineage>
        <taxon>Bacteria</taxon>
        <taxon>Pseudomonadati</taxon>
        <taxon>Bacteroidota</taxon>
        <taxon>Flavobacteriia</taxon>
        <taxon>Flavobacteriales</taxon>
        <taxon>Flavobacteriaceae</taxon>
        <taxon>Marixanthomonas</taxon>
    </lineage>
</organism>
<comment type="caution">
    <text evidence="2">The sequence shown here is derived from an EMBL/GenBank/DDBJ whole genome shotgun (WGS) entry which is preliminary data.</text>
</comment>
<feature type="chain" id="PRO_5015731786" description="Periplasmic heavy metal sensor" evidence="1">
    <location>
        <begin position="47"/>
        <end position="152"/>
    </location>
</feature>
<name>A0A2U0HWJ7_9FLAO</name>
<evidence type="ECO:0000313" key="3">
    <source>
        <dbReference type="Proteomes" id="UP000245962"/>
    </source>
</evidence>
<dbReference type="Proteomes" id="UP000245962">
    <property type="component" value="Unassembled WGS sequence"/>
</dbReference>
<gene>
    <name evidence="2" type="ORF">DDV96_13975</name>
</gene>
<protein>
    <recommendedName>
        <fullName evidence="4">Periplasmic heavy metal sensor</fullName>
    </recommendedName>
</protein>
<keyword evidence="3" id="KW-1185">Reference proteome</keyword>
<evidence type="ECO:0008006" key="4">
    <source>
        <dbReference type="Google" id="ProtNLM"/>
    </source>
</evidence>
<evidence type="ECO:0000256" key="1">
    <source>
        <dbReference type="SAM" id="SignalP"/>
    </source>
</evidence>
<reference evidence="2 3" key="1">
    <citation type="submission" date="2018-04" db="EMBL/GenBank/DDBJ databases">
        <title>Marixanthomonas spongiae HN-E44 sp. nov., isolated from a marine sponge.</title>
        <authorList>
            <person name="Luo L."/>
            <person name="Zhuang L."/>
        </authorList>
    </citation>
    <scope>NUCLEOTIDE SEQUENCE [LARGE SCALE GENOMIC DNA]</scope>
    <source>
        <strain evidence="2 3">HN-E44</strain>
    </source>
</reference>
<keyword evidence="1" id="KW-0732">Signal</keyword>
<evidence type="ECO:0000313" key="2">
    <source>
        <dbReference type="EMBL" id="PVW13208.1"/>
    </source>
</evidence>
<feature type="signal peptide" evidence="1">
    <location>
        <begin position="1"/>
        <end position="46"/>
    </location>
</feature>
<sequence>MLTKALNIGLMAMNHQIFKYFIFQNSNTMKKLILLLTLFIGFAAQAQDPFLQKDADDYEIRADALTETYNAELALTSKQELLFKKKIEEFLPRYDKIRQNLEGREKLNSLLSLGEEESAEMRDILTQPQFDLYVRLKEKIQPLGRVDTKQKK</sequence>